<comment type="similarity">
    <text evidence="6">Belongs to the ABC-4 integral membrane protein family.</text>
</comment>
<feature type="transmembrane region" description="Helical" evidence="7">
    <location>
        <begin position="309"/>
        <end position="332"/>
    </location>
</feature>
<keyword evidence="2" id="KW-1003">Cell membrane</keyword>
<protein>
    <submittedName>
        <fullName evidence="10">FtsX-like permease family protein</fullName>
    </submittedName>
</protein>
<gene>
    <name evidence="10" type="ORF">QJU78_00425</name>
</gene>
<comment type="subcellular location">
    <subcellularLocation>
        <location evidence="1">Cell membrane</location>
        <topology evidence="1">Multi-pass membrane protein</topology>
    </subcellularLocation>
</comment>
<keyword evidence="5 7" id="KW-0472">Membrane</keyword>
<keyword evidence="4 7" id="KW-1133">Transmembrane helix</keyword>
<organism evidence="10 11">
    <name type="scientific">Pasteurella atlantica</name>
    <dbReference type="NCBI Taxonomy" id="2827233"/>
    <lineage>
        <taxon>Bacteria</taxon>
        <taxon>Pseudomonadati</taxon>
        <taxon>Pseudomonadota</taxon>
        <taxon>Gammaproteobacteria</taxon>
        <taxon>Pasteurellales</taxon>
        <taxon>Pasteurellaceae</taxon>
        <taxon>Pasteurella</taxon>
    </lineage>
</organism>
<dbReference type="GO" id="GO:0022857">
    <property type="term" value="F:transmembrane transporter activity"/>
    <property type="evidence" value="ECO:0007669"/>
    <property type="project" value="TreeGrafter"/>
</dbReference>
<dbReference type="InterPro" id="IPR025857">
    <property type="entry name" value="MacB_PCD"/>
</dbReference>
<feature type="domain" description="MacB-like periplasmic core" evidence="9">
    <location>
        <begin position="33"/>
        <end position="230"/>
    </location>
</feature>
<comment type="caution">
    <text evidence="10">The sequence shown here is derived from an EMBL/GenBank/DDBJ whole genome shotgun (WGS) entry which is preliminary data.</text>
</comment>
<dbReference type="InterPro" id="IPR050250">
    <property type="entry name" value="Macrolide_Exporter_MacB"/>
</dbReference>
<evidence type="ECO:0000256" key="1">
    <source>
        <dbReference type="ARBA" id="ARBA00004651"/>
    </source>
</evidence>
<dbReference type="PANTHER" id="PTHR30572:SF4">
    <property type="entry name" value="ABC TRANSPORTER PERMEASE YTRF"/>
    <property type="match status" value="1"/>
</dbReference>
<evidence type="ECO:0000313" key="10">
    <source>
        <dbReference type="EMBL" id="MDP8186249.1"/>
    </source>
</evidence>
<evidence type="ECO:0000256" key="6">
    <source>
        <dbReference type="ARBA" id="ARBA00038076"/>
    </source>
</evidence>
<evidence type="ECO:0000259" key="8">
    <source>
        <dbReference type="Pfam" id="PF02687"/>
    </source>
</evidence>
<dbReference type="AlphaFoldDB" id="A0AAW8CF24"/>
<dbReference type="PANTHER" id="PTHR30572">
    <property type="entry name" value="MEMBRANE COMPONENT OF TRANSPORTER-RELATED"/>
    <property type="match status" value="1"/>
</dbReference>
<dbReference type="InterPro" id="IPR003838">
    <property type="entry name" value="ABC3_permease_C"/>
</dbReference>
<dbReference type="EMBL" id="JASAYJ010000001">
    <property type="protein sequence ID" value="MDP8186249.1"/>
    <property type="molecule type" value="Genomic_DNA"/>
</dbReference>
<evidence type="ECO:0000256" key="3">
    <source>
        <dbReference type="ARBA" id="ARBA00022692"/>
    </source>
</evidence>
<dbReference type="RefSeq" id="WP_211596912.1">
    <property type="nucleotide sequence ID" value="NZ_JAGRQI010000001.1"/>
</dbReference>
<dbReference type="GO" id="GO:0005886">
    <property type="term" value="C:plasma membrane"/>
    <property type="evidence" value="ECO:0007669"/>
    <property type="project" value="UniProtKB-SubCell"/>
</dbReference>
<evidence type="ECO:0000256" key="7">
    <source>
        <dbReference type="SAM" id="Phobius"/>
    </source>
</evidence>
<feature type="transmembrane region" description="Helical" evidence="7">
    <location>
        <begin position="344"/>
        <end position="364"/>
    </location>
</feature>
<name>A0AAW8CF24_9PAST</name>
<evidence type="ECO:0000256" key="2">
    <source>
        <dbReference type="ARBA" id="ARBA00022475"/>
    </source>
</evidence>
<evidence type="ECO:0000256" key="5">
    <source>
        <dbReference type="ARBA" id="ARBA00023136"/>
    </source>
</evidence>
<feature type="transmembrane region" description="Helical" evidence="7">
    <location>
        <begin position="28"/>
        <end position="50"/>
    </location>
</feature>
<dbReference type="Pfam" id="PF12704">
    <property type="entry name" value="MacB_PCD"/>
    <property type="match status" value="1"/>
</dbReference>
<sequence length="381" mass="42636">MAINNIKITQSLYKLLILRSIRLRIRRISVVFLALMTGAAIITAMASVYFDINIKMSKELRTFGPNLFVSSNGKTPFTMQDYQKTLTLAKNGEVVASSPYLYGLARIDLDKVVLMGVDFFQLKKLVPFWQIKGQWVAVSFDENNAMIGSKLAKKLGLKIGQKINLIDERRKHSLIIKGIIETGAAEDNYLIVNIPLVQKWLHQENKINYAMYSVLNNQNQVKQFEQELHKAMPEYTVRPILKVSDSEGKILDKVKILMGVVSVIILILSTLCVNTTLTAMVSERRKEFALQKALGASKKAIMQQILSETAIITTTAIIIGLIIGFGLAQILGKTVFYSTIDLRWQIFPITVLSSVLAGLIAVIMPTMKAINYQPARVLKGE</sequence>
<keyword evidence="3 7" id="KW-0812">Transmembrane</keyword>
<feature type="transmembrane region" description="Helical" evidence="7">
    <location>
        <begin position="256"/>
        <end position="277"/>
    </location>
</feature>
<dbReference type="Pfam" id="PF02687">
    <property type="entry name" value="FtsX"/>
    <property type="match status" value="1"/>
</dbReference>
<reference evidence="10" key="1">
    <citation type="journal article" date="2023" name="Front. Microbiol.">
        <title>Phylogeography and host specificity of Pasteurellaceae pathogenic to sea-farmed fish in the north-east Atlantic.</title>
        <authorList>
            <person name="Gulla S."/>
            <person name="Colquhoun D.J."/>
            <person name="Olsen A.B."/>
            <person name="Spilsberg B."/>
            <person name="Lagesen K."/>
            <person name="Aakesson C.P."/>
            <person name="Strom S."/>
            <person name="Manji F."/>
            <person name="Birkbeck T.H."/>
            <person name="Nilsen H.K."/>
        </authorList>
    </citation>
    <scope>NUCLEOTIDE SEQUENCE</scope>
    <source>
        <strain evidence="10">VIB1234</strain>
    </source>
</reference>
<dbReference type="Proteomes" id="UP001230466">
    <property type="component" value="Unassembled WGS sequence"/>
</dbReference>
<feature type="domain" description="ABC3 transporter permease C-terminal" evidence="8">
    <location>
        <begin position="260"/>
        <end position="371"/>
    </location>
</feature>
<evidence type="ECO:0000259" key="9">
    <source>
        <dbReference type="Pfam" id="PF12704"/>
    </source>
</evidence>
<evidence type="ECO:0000313" key="11">
    <source>
        <dbReference type="Proteomes" id="UP001230466"/>
    </source>
</evidence>
<evidence type="ECO:0000256" key="4">
    <source>
        <dbReference type="ARBA" id="ARBA00022989"/>
    </source>
</evidence>
<accession>A0AAW8CF24</accession>
<proteinExistence type="inferred from homology"/>